<dbReference type="EMBL" id="ARXU01000004">
    <property type="protein sequence ID" value="KGD61453.1"/>
    <property type="molecule type" value="Genomic_DNA"/>
</dbReference>
<evidence type="ECO:0000313" key="3">
    <source>
        <dbReference type="Proteomes" id="UP000029443"/>
    </source>
</evidence>
<organism evidence="2 3">
    <name type="scientific">Alcanivorax jadensis T9</name>
    <dbReference type="NCBI Taxonomy" id="1177181"/>
    <lineage>
        <taxon>Bacteria</taxon>
        <taxon>Pseudomonadati</taxon>
        <taxon>Pseudomonadota</taxon>
        <taxon>Gammaproteobacteria</taxon>
        <taxon>Oceanospirillales</taxon>
        <taxon>Alcanivoracaceae</taxon>
        <taxon>Alcanivorax</taxon>
    </lineage>
</organism>
<evidence type="ECO:0000313" key="2">
    <source>
        <dbReference type="EMBL" id="KGD61453.1"/>
    </source>
</evidence>
<dbReference type="InterPro" id="IPR007329">
    <property type="entry name" value="FMN-bd"/>
</dbReference>
<evidence type="ECO:0000259" key="1">
    <source>
        <dbReference type="SMART" id="SM00900"/>
    </source>
</evidence>
<accession>A0ABR4WDY3</accession>
<sequence>MPRVIALLLMLGLAATLPAYEVQIRHLSQPDFLQQVFADQEPQAGLLPLRGELRERVTTVLGHPYRGLRLRYWHTDTTSAWIIDEKSKDMPMTVGVAVGPEGIVDLEILVYREPRGGEVHQAFFRRQYRGMTLGENDALSGQVDGITGATLSVDATSRVAAMALVLHQAVMEGASSP</sequence>
<comment type="caution">
    <text evidence="2">The sequence shown here is derived from an EMBL/GenBank/DDBJ whole genome shotgun (WGS) entry which is preliminary data.</text>
</comment>
<protein>
    <submittedName>
        <fullName evidence="2">FMN-binding protein</fullName>
    </submittedName>
</protein>
<keyword evidence="3" id="KW-1185">Reference proteome</keyword>
<gene>
    <name evidence="2" type="ORF">T9A_01402</name>
</gene>
<dbReference type="SMART" id="SM00900">
    <property type="entry name" value="FMN_bind"/>
    <property type="match status" value="1"/>
</dbReference>
<feature type="domain" description="FMN-binding" evidence="1">
    <location>
        <begin position="85"/>
        <end position="167"/>
    </location>
</feature>
<name>A0ABR4WDY3_9GAMM</name>
<proteinExistence type="predicted"/>
<dbReference type="Pfam" id="PF04205">
    <property type="entry name" value="FMN_bind"/>
    <property type="match status" value="1"/>
</dbReference>
<dbReference type="RefSeq" id="WP_035246408.1">
    <property type="nucleotide sequence ID" value="NZ_ARXU01000004.1"/>
</dbReference>
<reference evidence="2 3" key="1">
    <citation type="submission" date="2012-09" db="EMBL/GenBank/DDBJ databases">
        <title>Genome Sequence of alkane-degrading Bacterium Alcanivorax jadensis T9.</title>
        <authorList>
            <person name="Lai Q."/>
            <person name="Shao Z."/>
        </authorList>
    </citation>
    <scope>NUCLEOTIDE SEQUENCE [LARGE SCALE GENOMIC DNA]</scope>
    <source>
        <strain evidence="2 3">T9</strain>
    </source>
</reference>
<dbReference type="Proteomes" id="UP000029443">
    <property type="component" value="Unassembled WGS sequence"/>
</dbReference>